<keyword evidence="1" id="KW-0812">Transmembrane</keyword>
<name>A0A0L6UJV9_9BASI</name>
<sequence length="294" mass="33270">MQILFMGFPHLTSEDDTIFLQTQALLIPKQTLKLLLSIFFLYSFLYVLIISSCFFLLLMLTDQSKNILLNHVKWARQKTFGRGSCHQKKVASESNERFASAGSLIRDATRTGVAPIKWHIYLLQSPSLPKFSKDSQYLITNQASSSHWIKAVAALCKDKVFSGFQLRMEILGAVESQATAAAKAQNHLLRNQGTSNKTNHDFPPSLFEDLFNLYKEKTMQTWDHSLNLGTPGVLINSPPASLFYLNLNSKKQRPSSSSSSTREMGEILLKWSLPLIWMTSTKNSLSQLKWTVFV</sequence>
<comment type="caution">
    <text evidence="2">The sequence shown here is derived from an EMBL/GenBank/DDBJ whole genome shotgun (WGS) entry which is preliminary data.</text>
</comment>
<gene>
    <name evidence="2" type="ORF">VP01_557g4</name>
</gene>
<keyword evidence="1" id="KW-1133">Transmembrane helix</keyword>
<feature type="transmembrane region" description="Helical" evidence="1">
    <location>
        <begin position="34"/>
        <end position="60"/>
    </location>
</feature>
<proteinExistence type="predicted"/>
<keyword evidence="1" id="KW-0472">Membrane</keyword>
<evidence type="ECO:0000313" key="3">
    <source>
        <dbReference type="Proteomes" id="UP000037035"/>
    </source>
</evidence>
<dbReference type="Proteomes" id="UP000037035">
    <property type="component" value="Unassembled WGS sequence"/>
</dbReference>
<evidence type="ECO:0000313" key="2">
    <source>
        <dbReference type="EMBL" id="KNZ48557.1"/>
    </source>
</evidence>
<evidence type="ECO:0000256" key="1">
    <source>
        <dbReference type="SAM" id="Phobius"/>
    </source>
</evidence>
<keyword evidence="3" id="KW-1185">Reference proteome</keyword>
<organism evidence="2 3">
    <name type="scientific">Puccinia sorghi</name>
    <dbReference type="NCBI Taxonomy" id="27349"/>
    <lineage>
        <taxon>Eukaryota</taxon>
        <taxon>Fungi</taxon>
        <taxon>Dikarya</taxon>
        <taxon>Basidiomycota</taxon>
        <taxon>Pucciniomycotina</taxon>
        <taxon>Pucciniomycetes</taxon>
        <taxon>Pucciniales</taxon>
        <taxon>Pucciniaceae</taxon>
        <taxon>Puccinia</taxon>
    </lineage>
</organism>
<dbReference type="EMBL" id="LAVV01010807">
    <property type="protein sequence ID" value="KNZ48557.1"/>
    <property type="molecule type" value="Genomic_DNA"/>
</dbReference>
<dbReference type="VEuPathDB" id="FungiDB:VP01_557g4"/>
<accession>A0A0L6UJV9</accession>
<protein>
    <submittedName>
        <fullName evidence="2">Uncharacterized protein</fullName>
    </submittedName>
</protein>
<reference evidence="2 3" key="1">
    <citation type="submission" date="2015-08" db="EMBL/GenBank/DDBJ databases">
        <title>Next Generation Sequencing and Analysis of the Genome of Puccinia sorghi L Schw, the Causal Agent of Maize Common Rust.</title>
        <authorList>
            <person name="Rochi L."/>
            <person name="Burguener G."/>
            <person name="Darino M."/>
            <person name="Turjanski A."/>
            <person name="Kreff E."/>
            <person name="Dieguez M.J."/>
            <person name="Sacco F."/>
        </authorList>
    </citation>
    <scope>NUCLEOTIDE SEQUENCE [LARGE SCALE GENOMIC DNA]</scope>
    <source>
        <strain evidence="2 3">RO10H11247</strain>
    </source>
</reference>
<dbReference type="OrthoDB" id="10626065at2759"/>
<dbReference type="AlphaFoldDB" id="A0A0L6UJV9"/>